<feature type="compositionally biased region" description="Low complexity" evidence="7">
    <location>
        <begin position="103"/>
        <end position="125"/>
    </location>
</feature>
<accession>A0A1Y1UI30</accession>
<evidence type="ECO:0000256" key="1">
    <source>
        <dbReference type="ARBA" id="ARBA00004173"/>
    </source>
</evidence>
<dbReference type="GO" id="GO:1990904">
    <property type="term" value="C:ribonucleoprotein complex"/>
    <property type="evidence" value="ECO:0007669"/>
    <property type="project" value="UniProtKB-KW"/>
</dbReference>
<dbReference type="InParanoid" id="A0A1Y1UI30"/>
<name>A0A1Y1UI30_9TREE</name>
<proteinExistence type="inferred from homology"/>
<organism evidence="8 9">
    <name type="scientific">Kockovaella imperatae</name>
    <dbReference type="NCBI Taxonomy" id="4999"/>
    <lineage>
        <taxon>Eukaryota</taxon>
        <taxon>Fungi</taxon>
        <taxon>Dikarya</taxon>
        <taxon>Basidiomycota</taxon>
        <taxon>Agaricomycotina</taxon>
        <taxon>Tremellomycetes</taxon>
        <taxon>Tremellales</taxon>
        <taxon>Cuniculitremaceae</taxon>
        <taxon>Kockovaella</taxon>
    </lineage>
</organism>
<dbReference type="RefSeq" id="XP_021871669.1">
    <property type="nucleotide sequence ID" value="XM_022018118.1"/>
</dbReference>
<keyword evidence="4" id="KW-0496">Mitochondrion</keyword>
<comment type="subcellular location">
    <subcellularLocation>
        <location evidence="1">Mitochondrion</location>
    </subcellularLocation>
</comment>
<protein>
    <recommendedName>
        <fullName evidence="6">Small ribosomal subunit protein mS33</fullName>
    </recommendedName>
</protein>
<gene>
    <name evidence="8" type="ORF">BD324DRAFT_650237</name>
</gene>
<comment type="similarity">
    <text evidence="2">Belongs to the mitochondrion-specific ribosomal protein mS33 family.</text>
</comment>
<evidence type="ECO:0000256" key="6">
    <source>
        <dbReference type="ARBA" id="ARBA00035132"/>
    </source>
</evidence>
<dbReference type="Pfam" id="PF08293">
    <property type="entry name" value="MRP-S33"/>
    <property type="match status" value="1"/>
</dbReference>
<dbReference type="OrthoDB" id="2257454at2759"/>
<dbReference type="AlphaFoldDB" id="A0A1Y1UI30"/>
<feature type="compositionally biased region" description="Low complexity" evidence="7">
    <location>
        <begin position="132"/>
        <end position="163"/>
    </location>
</feature>
<evidence type="ECO:0000256" key="7">
    <source>
        <dbReference type="SAM" id="MobiDB-lite"/>
    </source>
</evidence>
<evidence type="ECO:0000313" key="9">
    <source>
        <dbReference type="Proteomes" id="UP000193218"/>
    </source>
</evidence>
<dbReference type="GeneID" id="33559927"/>
<dbReference type="Proteomes" id="UP000193218">
    <property type="component" value="Unassembled WGS sequence"/>
</dbReference>
<keyword evidence="9" id="KW-1185">Reference proteome</keyword>
<dbReference type="PANTHER" id="PTHR13362">
    <property type="entry name" value="MITOCHONDRIAL RIBOSOMAL PROTEIN S33"/>
    <property type="match status" value="1"/>
</dbReference>
<dbReference type="EMBL" id="NBSH01000005">
    <property type="protein sequence ID" value="ORX37682.1"/>
    <property type="molecule type" value="Genomic_DNA"/>
</dbReference>
<feature type="region of interest" description="Disordered" evidence="7">
    <location>
        <begin position="94"/>
        <end position="172"/>
    </location>
</feature>
<evidence type="ECO:0000313" key="8">
    <source>
        <dbReference type="EMBL" id="ORX37682.1"/>
    </source>
</evidence>
<keyword evidence="5" id="KW-0687">Ribonucleoprotein</keyword>
<comment type="caution">
    <text evidence="8">The sequence shown here is derived from an EMBL/GenBank/DDBJ whole genome shotgun (WGS) entry which is preliminary data.</text>
</comment>
<dbReference type="InterPro" id="IPR013219">
    <property type="entry name" value="Ribosomal_mS33"/>
</dbReference>
<evidence type="ECO:0000256" key="3">
    <source>
        <dbReference type="ARBA" id="ARBA00022980"/>
    </source>
</evidence>
<reference evidence="8 9" key="1">
    <citation type="submission" date="2017-03" db="EMBL/GenBank/DDBJ databases">
        <title>Widespread Adenine N6-methylation of Active Genes in Fungi.</title>
        <authorList>
            <consortium name="DOE Joint Genome Institute"/>
            <person name="Mondo S.J."/>
            <person name="Dannebaum R.O."/>
            <person name="Kuo R.C."/>
            <person name="Louie K.B."/>
            <person name="Bewick A.J."/>
            <person name="Labutti K."/>
            <person name="Haridas S."/>
            <person name="Kuo A."/>
            <person name="Salamov A."/>
            <person name="Ahrendt S.R."/>
            <person name="Lau R."/>
            <person name="Bowen B.P."/>
            <person name="Lipzen A."/>
            <person name="Sullivan W."/>
            <person name="Andreopoulos W.B."/>
            <person name="Clum A."/>
            <person name="Lindquist E."/>
            <person name="Daum C."/>
            <person name="Northen T.R."/>
            <person name="Ramamoorthy G."/>
            <person name="Schmitz R.J."/>
            <person name="Gryganskyi A."/>
            <person name="Culley D."/>
            <person name="Magnuson J."/>
            <person name="James T.Y."/>
            <person name="O'Malley M.A."/>
            <person name="Stajich J.E."/>
            <person name="Spatafora J.W."/>
            <person name="Visel A."/>
            <person name="Grigoriev I.V."/>
        </authorList>
    </citation>
    <scope>NUCLEOTIDE SEQUENCE [LARGE SCALE GENOMIC DNA]</scope>
    <source>
        <strain evidence="8 9">NRRL Y-17943</strain>
    </source>
</reference>
<evidence type="ECO:0000256" key="4">
    <source>
        <dbReference type="ARBA" id="ARBA00023128"/>
    </source>
</evidence>
<evidence type="ECO:0000256" key="5">
    <source>
        <dbReference type="ARBA" id="ARBA00023274"/>
    </source>
</evidence>
<dbReference type="GO" id="GO:0005840">
    <property type="term" value="C:ribosome"/>
    <property type="evidence" value="ECO:0007669"/>
    <property type="project" value="UniProtKB-KW"/>
</dbReference>
<sequence length="258" mass="28110">MPPQELVVVPKTIHNVLNQMRSKIFMTAYNPTGARQGTKYLRKKPMGQKFLEYYPDTIIRPSQANSSKSHAMYPGWTGLIPGIPYGKMQKATFKEKPDTVPGPSKASIATSSPASPDASVSAPSSLEGAADLSTVAETSSSSSSSSLSTTTVSSETNSSAATTPQTQETQIQNENATATRQEMLAALKAAGIRPDSMYFGADNFFGAAPPEEYWPTAWQADWKERYRIKKLTRRRRIGKITPKKGEGKRSQLGKGKKK</sequence>
<keyword evidence="3" id="KW-0689">Ribosomal protein</keyword>
<evidence type="ECO:0000256" key="2">
    <source>
        <dbReference type="ARBA" id="ARBA00008970"/>
    </source>
</evidence>
<feature type="region of interest" description="Disordered" evidence="7">
    <location>
        <begin position="235"/>
        <end position="258"/>
    </location>
</feature>
<dbReference type="GO" id="GO:0005739">
    <property type="term" value="C:mitochondrion"/>
    <property type="evidence" value="ECO:0007669"/>
    <property type="project" value="UniProtKB-SubCell"/>
</dbReference>
<dbReference type="PANTHER" id="PTHR13362:SF2">
    <property type="entry name" value="SMALL RIBOSOMAL SUBUNIT PROTEIN MS33"/>
    <property type="match status" value="1"/>
</dbReference>
<dbReference type="STRING" id="4999.A0A1Y1UI30"/>